<protein>
    <submittedName>
        <fullName evidence="1">Uncharacterized protein</fullName>
    </submittedName>
</protein>
<comment type="caution">
    <text evidence="1">The sequence shown here is derived from an EMBL/GenBank/DDBJ whole genome shotgun (WGS) entry which is preliminary data.</text>
</comment>
<evidence type="ECO:0000313" key="1">
    <source>
        <dbReference type="EMBL" id="KAF2593352.1"/>
    </source>
</evidence>
<accession>A0A8S9KH27</accession>
<dbReference type="AlphaFoldDB" id="A0A8S9KH27"/>
<sequence>MLDSTGLASASRASVGEKYSMKRLLQLPSSRSLPQGPGSCLWVPGPCPQVWVLPPVTGPCPRVWDLPPSSSPSDFSCLKINGNLPFIRSCKMEDMDFGQTSIDEDIGISIDGARAISIDKSTELSVDNAHQTSIDSTPPEAVKYSLTDDANERVVLRKPKELGRKADPVDESPLLAKFWSALQTVSGECSVRSIQVI</sequence>
<organism evidence="1">
    <name type="scientific">Brassica cretica</name>
    <name type="common">Mustard</name>
    <dbReference type="NCBI Taxonomy" id="69181"/>
    <lineage>
        <taxon>Eukaryota</taxon>
        <taxon>Viridiplantae</taxon>
        <taxon>Streptophyta</taxon>
        <taxon>Embryophyta</taxon>
        <taxon>Tracheophyta</taxon>
        <taxon>Spermatophyta</taxon>
        <taxon>Magnoliopsida</taxon>
        <taxon>eudicotyledons</taxon>
        <taxon>Gunneridae</taxon>
        <taxon>Pentapetalae</taxon>
        <taxon>rosids</taxon>
        <taxon>malvids</taxon>
        <taxon>Brassicales</taxon>
        <taxon>Brassicaceae</taxon>
        <taxon>Brassiceae</taxon>
        <taxon>Brassica</taxon>
    </lineage>
</organism>
<reference evidence="1" key="1">
    <citation type="submission" date="2019-12" db="EMBL/GenBank/DDBJ databases">
        <title>Genome sequencing and annotation of Brassica cretica.</title>
        <authorList>
            <person name="Studholme D.J."/>
            <person name="Sarris P.F."/>
        </authorList>
    </citation>
    <scope>NUCLEOTIDE SEQUENCE</scope>
    <source>
        <strain evidence="1">PFS-102/07</strain>
        <tissue evidence="1">Leaf</tissue>
    </source>
</reference>
<dbReference type="EMBL" id="QGKY02000164">
    <property type="protein sequence ID" value="KAF2593352.1"/>
    <property type="molecule type" value="Genomic_DNA"/>
</dbReference>
<proteinExistence type="predicted"/>
<gene>
    <name evidence="1" type="ORF">F2Q70_00043183</name>
</gene>
<name>A0A8S9KH27_BRACR</name>